<protein>
    <submittedName>
        <fullName evidence="1">Uncharacterized protein</fullName>
    </submittedName>
</protein>
<evidence type="ECO:0000313" key="2">
    <source>
        <dbReference type="Proteomes" id="UP000190285"/>
    </source>
</evidence>
<evidence type="ECO:0000313" key="1">
    <source>
        <dbReference type="EMBL" id="SKC66369.1"/>
    </source>
</evidence>
<sequence length="569" mass="67224">MYDFSERINLQNMKNSSLLRNGSGEEYIKKYLLDLYGRVLQLCYKYNKTIEAIRIQQEYFGEYVILPKIEYSDKGIQLEKKILSKLPINKNYELDRKEDKIAVTNFLLQEYKQMLNKELLNSSKENLLMLFYSISSMISYISMGSAYLFKHKAPDAEEKDINIQNMIIDTIGLIHSEAELEIGSILGVEKKSCEYLIGLILNEDLDYPEEERVTINIDNIFLFTDKIIYTLVIKKSINNLSHYGVKFRINENNLCFDDDFKDKLKLYSETIYNSSVDINSSEANAIFLQFEKKEGYSIKILEDYIKKIEGKYLNIQHISNIVEDKLLYYDMHIATGANVENIKKIIQAISLRKPEGSLEDAILSTDNRVFRAPIIKVDNYFIVSYYMLVEASHYLRYRILRKELSNDGNLKKQIKKLYDEKELKDLKELIMKYGVPGDVSFELESKKELKSLFKEKGITKELDFYFVYNKTLYTMEYKNQDIDRNIFEISKSYSRNKSNINKHLRLVDIIRKNKSLFEKVLAIEFTNIKSFLVFKYKNSFSDFYRGNDIFSCSYNEFYDWCKELICYDK</sequence>
<dbReference type="EMBL" id="FUZT01000004">
    <property type="protein sequence ID" value="SKC66369.1"/>
    <property type="molecule type" value="Genomic_DNA"/>
</dbReference>
<organism evidence="1 2">
    <name type="scientific">Maledivibacter halophilus</name>
    <dbReference type="NCBI Taxonomy" id="36842"/>
    <lineage>
        <taxon>Bacteria</taxon>
        <taxon>Bacillati</taxon>
        <taxon>Bacillota</taxon>
        <taxon>Clostridia</taxon>
        <taxon>Peptostreptococcales</taxon>
        <taxon>Caminicellaceae</taxon>
        <taxon>Maledivibacter</taxon>
    </lineage>
</organism>
<dbReference type="AlphaFoldDB" id="A0A1T5KSJ3"/>
<proteinExistence type="predicted"/>
<keyword evidence="2" id="KW-1185">Reference proteome</keyword>
<name>A0A1T5KSJ3_9FIRM</name>
<dbReference type="RefSeq" id="WP_079491438.1">
    <property type="nucleotide sequence ID" value="NZ_FUZT01000004.1"/>
</dbReference>
<gene>
    <name evidence="1" type="ORF">SAMN02194393_02102</name>
</gene>
<dbReference type="Proteomes" id="UP000190285">
    <property type="component" value="Unassembled WGS sequence"/>
</dbReference>
<reference evidence="1 2" key="1">
    <citation type="submission" date="2017-02" db="EMBL/GenBank/DDBJ databases">
        <authorList>
            <person name="Peterson S.W."/>
        </authorList>
    </citation>
    <scope>NUCLEOTIDE SEQUENCE [LARGE SCALE GENOMIC DNA]</scope>
    <source>
        <strain evidence="1 2">M1</strain>
    </source>
</reference>
<accession>A0A1T5KSJ3</accession>